<evidence type="ECO:0000256" key="3">
    <source>
        <dbReference type="ARBA" id="ARBA00022692"/>
    </source>
</evidence>
<evidence type="ECO:0000256" key="9">
    <source>
        <dbReference type="RuleBase" id="RU000688"/>
    </source>
</evidence>
<dbReference type="GO" id="GO:0045028">
    <property type="term" value="F:G protein-coupled purinergic nucleotide receptor activity"/>
    <property type="evidence" value="ECO:0007669"/>
    <property type="project" value="TreeGrafter"/>
</dbReference>
<evidence type="ECO:0000256" key="2">
    <source>
        <dbReference type="ARBA" id="ARBA00022475"/>
    </source>
</evidence>
<dbReference type="Gene3D" id="1.20.1070.10">
    <property type="entry name" value="Rhodopsin 7-helix transmembrane proteins"/>
    <property type="match status" value="1"/>
</dbReference>
<proteinExistence type="inferred from homology"/>
<feature type="transmembrane region" description="Helical" evidence="11">
    <location>
        <begin position="298"/>
        <end position="315"/>
    </location>
</feature>
<dbReference type="GeneTree" id="ENSGT01110000267167"/>
<reference evidence="13" key="3">
    <citation type="submission" date="2025-09" db="UniProtKB">
        <authorList>
            <consortium name="Ensembl"/>
        </authorList>
    </citation>
    <scope>IDENTIFICATION</scope>
</reference>
<evidence type="ECO:0000256" key="5">
    <source>
        <dbReference type="ARBA" id="ARBA00023040"/>
    </source>
</evidence>
<feature type="transmembrane region" description="Helical" evidence="11">
    <location>
        <begin position="115"/>
        <end position="137"/>
    </location>
</feature>
<evidence type="ECO:0000313" key="14">
    <source>
        <dbReference type="Proteomes" id="UP000265040"/>
    </source>
</evidence>
<dbReference type="OrthoDB" id="9947214at2759"/>
<evidence type="ECO:0000256" key="11">
    <source>
        <dbReference type="SAM" id="Phobius"/>
    </source>
</evidence>
<dbReference type="GO" id="GO:0005886">
    <property type="term" value="C:plasma membrane"/>
    <property type="evidence" value="ECO:0007669"/>
    <property type="project" value="UniProtKB-SubCell"/>
</dbReference>
<dbReference type="PANTHER" id="PTHR24233">
    <property type="entry name" value="P2Y PURINOCEPTOR-RELATED G-PROTEIN COUPLED RECEPTOR"/>
    <property type="match status" value="1"/>
</dbReference>
<keyword evidence="3 9" id="KW-0812">Transmembrane</keyword>
<reference evidence="13" key="2">
    <citation type="submission" date="2025-08" db="UniProtKB">
        <authorList>
            <consortium name="Ensembl"/>
        </authorList>
    </citation>
    <scope>IDENTIFICATION</scope>
</reference>
<feature type="transmembrane region" description="Helical" evidence="11">
    <location>
        <begin position="195"/>
        <end position="217"/>
    </location>
</feature>
<feature type="transmembrane region" description="Helical" evidence="11">
    <location>
        <begin position="248"/>
        <end position="269"/>
    </location>
</feature>
<comment type="subcellular location">
    <subcellularLocation>
        <location evidence="1">Cell membrane</location>
        <topology evidence="1">Multi-pass membrane protein</topology>
    </subcellularLocation>
</comment>
<feature type="region of interest" description="Disordered" evidence="10">
    <location>
        <begin position="1"/>
        <end position="52"/>
    </location>
</feature>
<keyword evidence="8 9" id="KW-0807">Transducer</keyword>
<dbReference type="PRINTS" id="PR00237">
    <property type="entry name" value="GPCRRHODOPSN"/>
</dbReference>
<organism evidence="13 14">
    <name type="scientific">Anabas testudineus</name>
    <name type="common">Climbing perch</name>
    <name type="synonym">Anthias testudineus</name>
    <dbReference type="NCBI Taxonomy" id="64144"/>
    <lineage>
        <taxon>Eukaryota</taxon>
        <taxon>Metazoa</taxon>
        <taxon>Chordata</taxon>
        <taxon>Craniata</taxon>
        <taxon>Vertebrata</taxon>
        <taxon>Euteleostomi</taxon>
        <taxon>Actinopterygii</taxon>
        <taxon>Neopterygii</taxon>
        <taxon>Teleostei</taxon>
        <taxon>Neoteleostei</taxon>
        <taxon>Acanthomorphata</taxon>
        <taxon>Anabantaria</taxon>
        <taxon>Anabantiformes</taxon>
        <taxon>Anabantoidei</taxon>
        <taxon>Anabantidae</taxon>
        <taxon>Anabas</taxon>
    </lineage>
</organism>
<dbReference type="Proteomes" id="UP000265040">
    <property type="component" value="Chromosome 13"/>
</dbReference>
<evidence type="ECO:0000256" key="7">
    <source>
        <dbReference type="ARBA" id="ARBA00023170"/>
    </source>
</evidence>
<evidence type="ECO:0000256" key="8">
    <source>
        <dbReference type="ARBA" id="ARBA00023224"/>
    </source>
</evidence>
<keyword evidence="14" id="KW-1185">Reference proteome</keyword>
<evidence type="ECO:0000256" key="6">
    <source>
        <dbReference type="ARBA" id="ARBA00023136"/>
    </source>
</evidence>
<dbReference type="InParanoid" id="A0A3Q1H7H6"/>
<reference evidence="13" key="1">
    <citation type="submission" date="2021-04" db="EMBL/GenBank/DDBJ databases">
        <authorList>
            <consortium name="Wellcome Sanger Institute Data Sharing"/>
        </authorList>
    </citation>
    <scope>NUCLEOTIDE SEQUENCE [LARGE SCALE GENOMIC DNA]</scope>
</reference>
<gene>
    <name evidence="13" type="primary">NTSR1</name>
</gene>
<keyword evidence="6 11" id="KW-0472">Membrane</keyword>
<dbReference type="Ensembl" id="ENSATET00000003524.3">
    <property type="protein sequence ID" value="ENSATEP00000003494.2"/>
    <property type="gene ID" value="ENSATEG00000002465.3"/>
</dbReference>
<name>A0A3Q1H7H6_ANATE</name>
<dbReference type="InterPro" id="IPR000276">
    <property type="entry name" value="GPCR_Rhodpsn"/>
</dbReference>
<feature type="domain" description="G-protein coupled receptors family 1 profile" evidence="12">
    <location>
        <begin position="95"/>
        <end position="351"/>
    </location>
</feature>
<evidence type="ECO:0000256" key="1">
    <source>
        <dbReference type="ARBA" id="ARBA00004651"/>
    </source>
</evidence>
<evidence type="ECO:0000313" key="13">
    <source>
        <dbReference type="Ensembl" id="ENSATEP00000003494.2"/>
    </source>
</evidence>
<dbReference type="PANTHER" id="PTHR24233:SF11">
    <property type="entry name" value="P2Y PURINOCEPTOR 14-LIKE"/>
    <property type="match status" value="1"/>
</dbReference>
<dbReference type="PRINTS" id="PR01157">
    <property type="entry name" value="P2YPURNOCPTR"/>
</dbReference>
<sequence length="408" mass="46624">MCQTKNKSNKERKKRRRSRDQQGNSRDTWNRKVFSNADDGNRKSRNMTNRAGVGGTQSFNLSSITNHTHCSEINTSSHFYFMLFHSLVFLVGLLLNGFTLRVYFCRAQQKASSSVTIYLKNLAAADFLLSLCLPMRIMNYADRSVLVRKVYCNFGASAFYLNMYASILFMGYIAANRYLKIVHPLGTHILQKVQAAYVISTVTWVFLLTITSTYVLLSLFTQETLVSVPAAVSCDILHSQQLSILYKIIHTFSAAIFLSVLVSLIFFYYSTSRRLSLVQQRQPTSSSSKKLAKSRRNMLVLVSVFCICFVPYHLVRLPYAFLRNQCSWSFYLKEMTVMVSVLNVCLDPLIYFIFCKAFRAQLNLKKVFGTTHNPTNLESTERSSDGRMSHSRLNRKTSLSTTMQNSVV</sequence>
<evidence type="ECO:0000256" key="10">
    <source>
        <dbReference type="SAM" id="MobiDB-lite"/>
    </source>
</evidence>
<keyword evidence="2" id="KW-1003">Cell membrane</keyword>
<protein>
    <recommendedName>
        <fullName evidence="12">G-protein coupled receptors family 1 profile domain-containing protein</fullName>
    </recommendedName>
</protein>
<dbReference type="PROSITE" id="PS50262">
    <property type="entry name" value="G_PROTEIN_RECEP_F1_2"/>
    <property type="match status" value="1"/>
</dbReference>
<dbReference type="AlphaFoldDB" id="A0A3Q1H7H6"/>
<feature type="transmembrane region" description="Helical" evidence="11">
    <location>
        <begin position="157"/>
        <end position="175"/>
    </location>
</feature>
<accession>A0A3Q1H7H6</accession>
<dbReference type="SUPFAM" id="SSF81321">
    <property type="entry name" value="Family A G protein-coupled receptor-like"/>
    <property type="match status" value="1"/>
</dbReference>
<evidence type="ECO:0000259" key="12">
    <source>
        <dbReference type="PROSITE" id="PS50262"/>
    </source>
</evidence>
<feature type="transmembrane region" description="Helical" evidence="11">
    <location>
        <begin position="335"/>
        <end position="355"/>
    </location>
</feature>
<evidence type="ECO:0000256" key="4">
    <source>
        <dbReference type="ARBA" id="ARBA00022989"/>
    </source>
</evidence>
<keyword evidence="5 9" id="KW-0297">G-protein coupled receptor</keyword>
<dbReference type="Pfam" id="PF00001">
    <property type="entry name" value="7tm_1"/>
    <property type="match status" value="1"/>
</dbReference>
<dbReference type="PROSITE" id="PS00237">
    <property type="entry name" value="G_PROTEIN_RECEP_F1_1"/>
    <property type="match status" value="1"/>
</dbReference>
<keyword evidence="4 11" id="KW-1133">Transmembrane helix</keyword>
<dbReference type="InterPro" id="IPR017452">
    <property type="entry name" value="GPCR_Rhodpsn_7TM"/>
</dbReference>
<dbReference type="CDD" id="cd14982">
    <property type="entry name" value="7tmA_purinoceptor-like"/>
    <property type="match status" value="1"/>
</dbReference>
<feature type="transmembrane region" description="Helical" evidence="11">
    <location>
        <begin position="79"/>
        <end position="103"/>
    </location>
</feature>
<comment type="similarity">
    <text evidence="9">Belongs to the G-protein coupled receptor 1 family.</text>
</comment>
<keyword evidence="7 9" id="KW-0675">Receptor</keyword>